<evidence type="ECO:0000313" key="1">
    <source>
        <dbReference type="EMBL" id="EAX87322.1"/>
    </source>
</evidence>
<proteinExistence type="predicted"/>
<protein>
    <submittedName>
        <fullName evidence="1">Uncharacterized protein</fullName>
    </submittedName>
</protein>
<keyword evidence="2" id="KW-1185">Reference proteome</keyword>
<evidence type="ECO:0000313" key="2">
    <source>
        <dbReference type="Proteomes" id="UP000001542"/>
    </source>
</evidence>
<reference evidence="1" key="1">
    <citation type="submission" date="2006-10" db="EMBL/GenBank/DDBJ databases">
        <authorList>
            <person name="Amadeo P."/>
            <person name="Zhao Q."/>
            <person name="Wortman J."/>
            <person name="Fraser-Liggett C."/>
            <person name="Carlton J."/>
        </authorList>
    </citation>
    <scope>NUCLEOTIDE SEQUENCE</scope>
    <source>
        <strain evidence="1">G3</strain>
    </source>
</reference>
<gene>
    <name evidence="1" type="ORF">TVAG_341690</name>
</gene>
<dbReference type="VEuPathDB" id="TrichDB:TVAGG3_0815540"/>
<name>A2G694_TRIV3</name>
<dbReference type="RefSeq" id="XP_001300252.1">
    <property type="nucleotide sequence ID" value="XM_001300251.1"/>
</dbReference>
<dbReference type="EMBL" id="DS114471">
    <property type="protein sequence ID" value="EAX87322.1"/>
    <property type="molecule type" value="Genomic_DNA"/>
</dbReference>
<reference evidence="1" key="2">
    <citation type="journal article" date="2007" name="Science">
        <title>Draft genome sequence of the sexually transmitted pathogen Trichomonas vaginalis.</title>
        <authorList>
            <person name="Carlton J.M."/>
            <person name="Hirt R.P."/>
            <person name="Silva J.C."/>
            <person name="Delcher A.L."/>
            <person name="Schatz M."/>
            <person name="Zhao Q."/>
            <person name="Wortman J.R."/>
            <person name="Bidwell S.L."/>
            <person name="Alsmark U.C.M."/>
            <person name="Besteiro S."/>
            <person name="Sicheritz-Ponten T."/>
            <person name="Noel C.J."/>
            <person name="Dacks J.B."/>
            <person name="Foster P.G."/>
            <person name="Simillion C."/>
            <person name="Van de Peer Y."/>
            <person name="Miranda-Saavedra D."/>
            <person name="Barton G.J."/>
            <person name="Westrop G.D."/>
            <person name="Mueller S."/>
            <person name="Dessi D."/>
            <person name="Fiori P.L."/>
            <person name="Ren Q."/>
            <person name="Paulsen I."/>
            <person name="Zhang H."/>
            <person name="Bastida-Corcuera F.D."/>
            <person name="Simoes-Barbosa A."/>
            <person name="Brown M.T."/>
            <person name="Hayes R.D."/>
            <person name="Mukherjee M."/>
            <person name="Okumura C.Y."/>
            <person name="Schneider R."/>
            <person name="Smith A.J."/>
            <person name="Vanacova S."/>
            <person name="Villalvazo M."/>
            <person name="Haas B.J."/>
            <person name="Pertea M."/>
            <person name="Feldblyum T.V."/>
            <person name="Utterback T.R."/>
            <person name="Shu C.L."/>
            <person name="Osoegawa K."/>
            <person name="de Jong P.J."/>
            <person name="Hrdy I."/>
            <person name="Horvathova L."/>
            <person name="Zubacova Z."/>
            <person name="Dolezal P."/>
            <person name="Malik S.B."/>
            <person name="Logsdon J.M. Jr."/>
            <person name="Henze K."/>
            <person name="Gupta A."/>
            <person name="Wang C.C."/>
            <person name="Dunne R.L."/>
            <person name="Upcroft J.A."/>
            <person name="Upcroft P."/>
            <person name="White O."/>
            <person name="Salzberg S.L."/>
            <person name="Tang P."/>
            <person name="Chiu C.-H."/>
            <person name="Lee Y.-S."/>
            <person name="Embley T.M."/>
            <person name="Coombs G.H."/>
            <person name="Mottram J.C."/>
            <person name="Tachezy J."/>
            <person name="Fraser-Liggett C.M."/>
            <person name="Johnson P.J."/>
        </authorList>
    </citation>
    <scope>NUCLEOTIDE SEQUENCE [LARGE SCALE GENOMIC DNA]</scope>
    <source>
        <strain evidence="1">G3</strain>
    </source>
</reference>
<dbReference type="VEuPathDB" id="TrichDB:TVAG_341690"/>
<sequence>MEKILELFCAKTPEKFQEAVSILRGLPPNEDTKFLLHNTLISPPPSNFNQEEWDLVRYIVGLQYLMSKNGSVSLLKKFPNLPPPQYGPLFCLLNRIPLKNDNSDPLAYEEAMRNVKNAFSECIKRDTPSQYFSVTLENYLHRLPECLYKNATEALTIIDSISQMKFDNLSIKGYQLIIDSIQNPSTNPKKIQIIEAILRSNPNLPSAIYQKLYICACVQQGRPQNDQIIQEKIILEMYNHRFRYDLSKAEIFSLKNINYTMQFDKLILSGSNKIKNGIPPQMEKQPFMDEISKNANTAFIFYSACLLQETHSISDLLKQRGLCLYFNEIGASYKDYVPFQEQPHSLNKTSDLDYLLVTNYNPIIVYSKEESKAMFKKFSSQVNADIEKFFQVMRFFNNWITKNYDSYSIISNGLFNFIIQLIVKMMIVSGKCSFLILNTNLKENRKNQNQILTKESQYNRYIADLLKNLFNSSKTLVDLSISEDISNLLIEAVMEGNHTFRLVQSFITVFCNDGLPTLHDLYNSIVEKMFMNLYLKLQNASNCNNEDCMRQLEQVFLFILRIAEKLKIEKNESFGRMLESIETKFLMALIKLSKFTVCLDIIYRFIIQYYNALEFHCPSKNEKNGDEKQMKAKECEKFERVTTNSQNSAALAYLMRASHDKQNSNFNESEISQILENLKIGLNSEQPERVSITAKIFTKVFPRLKLTKIDNDLFMSLLDALPNVKERNDQQEIADFICKIGFNSTHEKPYKEKPFTFCLEGSDIDINAILTSLSTTSTEKSQTPFVFSFLNQAIEEIKKKYENDNDQNALKDVLTKFHYIATDLSKFKAMHNHIMDMYKNLNDYFADIICKGGNDIYFLSLISVSMHLESYTEHFTLYQVFNFLKDMKSKGVQDEIVKKIIDHMNYYYNTYEFFCFMNACTAIKKVFPHLIGAKELINITAAIVNPSIKIVKQGAKTFGKIVRSTIESSDPSEVKKYIDYLYYTCKYDRHYMMFQQEIFKALKGVNCRIDIDGLADGLKNESLIIKSFKICLCLVCGFNSPFLQVNDERIIDNLIMELSKNQKDYRNMYLFYLLFLCFVIGPYKDNQNIKPKFMNNILARQIPQILQIPEVIKLRDFLVPQDPPMIDTTNNVFAFVRKLANNPMDPEPVKEILKSNNFKPRDFENPDFRRNFGPQFRSFIEDLAKINEYPYIQYSSIKQLMSEMIVYYPNEVCETLRFTNNNSPKICHIFEYVILTTCNENFINKFLEKLEECSKEYVENPVYLGILKTVSEDKKIAKIPKLKSTSKQLFSFYFNIFKEKTPKEIGLSPMACYYTGCALINSFIENPEFSDISVISQLYEIPMLSNSELSVLYENGYNEIPNSKRIEFIDDIAKDWDKLSWRSLVVPFQKINDIQDLPPDLIENICDVSSHHLSLTDKYLIPSTLLITKLIIHPYTIHSEIYTKLMVLLPQIFGSIDSETVVHAFEISISLCEKRFMPDEVYIEISSLLIACHYGSEFAFMGKIREFLNLRPDLFEPVPFVIHQVVHTCVLDKLIQNSCESTEVDRINDLFKEVPSLQKCLPFSIFRNLFKDEGRTRNIDIFLRDIKLGIHISQNEYDEILRSHLIFSHVNKMLTSAQDNPPQAREKMFIKFIPYLALKTDPINYKPLIESVIMKSPKDQIFFAFLIFFIANGYDFDKQYVQQALYNFKASANLLQALNDIPQKFVKQCLAKYGLVDDCFKVFENWMKSLDVENPKLDLPMLFLALELIEFGKIDLSWIPLIWEKCKNGEQSPGNYYTLTTKINYLGEDQTAYAQIIADIAKESLKNAELFVNSSVMNLQQQICTKAKILILQEIIELVMIYNVTIPHISVHFSMNLNSTPEMSDILAPYSLQMLIAYSMQATPSSRIKCLKKCQEITGKTPYERMMNLVSFLPPFFWCDKYLTVLCLIVIPQDFEFWTQLAALATCIGHRASISIGVYTFKKIIEIDSEIIVALLKNVLLSIQRHIIHTGVLEALTISIVQSDLIINTKLAFKATKKTGDLSISLNNLYKFDEELPTASMVMPHEINDFVFAKYINEFAKCGKNFVAGAIHYLLGNFEESYRLLHVDDPKIETTDVVNLFMSCSERLTMRENENISDFLQRILGSVNFSVDAIAKLLNEGENKDAQVDVDKIKDMNIYYLLLRKAAPSIMNSERFVLLQNILSFYQHQNDSQIDRMRQPFSPFNSAFFKIYTEAKRKIKKDSILDITSQEEEGNYIVLSQEFAPLVKVIVGETKNGQIVVTSQRISNALRVGLEDTSNPENFRLWGGFLATIFELSSERRSQDKSIVSQCINIYIHYLKYGNYTLAKKYESASRIVFLITIVVCGKSLEDLYDIASEIKLDDVYRHLFMWIEQLLITGENNIIIRSNIDNFCNHQMMETKGRDPLLQIAEFARKDFNVENRILKPLPMMSRFASFIYNEFGEYIDLINESKFICRINEQGMINLYLANPGIINDDSKKLKEIREIISQRNLSFEKFIDISTRFNAHLELCNREFPLSLPSRMPSTLETSTIYRLTGKICHLKDHSLLIEFINDNCMKRQILIHRNTVSNHHEISVMNLFGCINSIFNSCYVTSIRGFKFGTSSTYELRSHEMSKSDSKVLYTMTVLSSCYEQLGDLLNLEDESDENCQRAENYLVSKSNSKDDLIKRRIALTRSLSANYAVKAILELQDNSLFISPSSASFFTERNKVLLRKSSNFVCRIPKPLKALLGPLSQEVMSVGIAAATSALAESSLSLSAVLDTAIVCSDRTLSDLRLKIFERRKEIIDNLLEITPPVHTLEGSTFEWLDKIM</sequence>
<organism evidence="1 2">
    <name type="scientific">Trichomonas vaginalis (strain ATCC PRA-98 / G3)</name>
    <dbReference type="NCBI Taxonomy" id="412133"/>
    <lineage>
        <taxon>Eukaryota</taxon>
        <taxon>Metamonada</taxon>
        <taxon>Parabasalia</taxon>
        <taxon>Trichomonadida</taxon>
        <taxon>Trichomonadidae</taxon>
        <taxon>Trichomonas</taxon>
    </lineage>
</organism>
<dbReference type="KEGG" id="tva:4744974"/>
<dbReference type="InParanoid" id="A2G694"/>
<accession>A2G694</accession>
<dbReference type="Proteomes" id="UP000001542">
    <property type="component" value="Unassembled WGS sequence"/>
</dbReference>